<dbReference type="PROSITE" id="PS50157">
    <property type="entry name" value="ZINC_FINGER_C2H2_2"/>
    <property type="match status" value="3"/>
</dbReference>
<dbReference type="GO" id="GO:0016560">
    <property type="term" value="P:protein import into peroxisome matrix, docking"/>
    <property type="evidence" value="ECO:0007669"/>
    <property type="project" value="TreeGrafter"/>
</dbReference>
<dbReference type="Gene3D" id="3.30.160.60">
    <property type="entry name" value="Classic Zinc Finger"/>
    <property type="match status" value="3"/>
</dbReference>
<dbReference type="InterPro" id="IPR013087">
    <property type="entry name" value="Znf_C2H2_type"/>
</dbReference>
<dbReference type="SUPFAM" id="SSF48452">
    <property type="entry name" value="TPR-like"/>
    <property type="match status" value="1"/>
</dbReference>
<dbReference type="InterPro" id="IPR036236">
    <property type="entry name" value="Znf_C2H2_sf"/>
</dbReference>
<dbReference type="AlphaFoldDB" id="A0A8H7HUE7"/>
<evidence type="ECO:0000313" key="13">
    <source>
        <dbReference type="Proteomes" id="UP000602905"/>
    </source>
</evidence>
<proteinExistence type="inferred from homology"/>
<keyword evidence="4" id="KW-0963">Cytoplasm</keyword>
<feature type="region of interest" description="Disordered" evidence="10">
    <location>
        <begin position="1"/>
        <end position="87"/>
    </location>
</feature>
<dbReference type="InterPro" id="IPR011990">
    <property type="entry name" value="TPR-like_helical_dom_sf"/>
</dbReference>
<gene>
    <name evidence="12" type="ORF">RHS03_05033</name>
</gene>
<dbReference type="Gene3D" id="1.25.40.10">
    <property type="entry name" value="Tetratricopeptide repeat domain"/>
    <property type="match status" value="1"/>
</dbReference>
<dbReference type="Pfam" id="PF14559">
    <property type="entry name" value="TPR_19"/>
    <property type="match status" value="1"/>
</dbReference>
<feature type="region of interest" description="Disordered" evidence="10">
    <location>
        <begin position="199"/>
        <end position="282"/>
    </location>
</feature>
<dbReference type="PROSITE" id="PS00028">
    <property type="entry name" value="ZINC_FINGER_C2H2_1"/>
    <property type="match status" value="1"/>
</dbReference>
<name>A0A8H7HUE7_9AGAM</name>
<feature type="compositionally biased region" description="Pro residues" evidence="10">
    <location>
        <begin position="220"/>
        <end position="245"/>
    </location>
</feature>
<dbReference type="OrthoDB" id="10006023at2759"/>
<keyword evidence="5" id="KW-0677">Repeat</keyword>
<keyword evidence="6 9" id="KW-0802">TPR repeat</keyword>
<dbReference type="Gene3D" id="6.10.280.230">
    <property type="match status" value="1"/>
</dbReference>
<dbReference type="GO" id="GO:0005052">
    <property type="term" value="F:peroxisome matrix targeting signal-1 binding"/>
    <property type="evidence" value="ECO:0007669"/>
    <property type="project" value="TreeGrafter"/>
</dbReference>
<evidence type="ECO:0000256" key="8">
    <source>
        <dbReference type="PROSITE-ProRule" id="PRU00042"/>
    </source>
</evidence>
<dbReference type="Pfam" id="PF13181">
    <property type="entry name" value="TPR_8"/>
    <property type="match status" value="1"/>
</dbReference>
<comment type="subcellular location">
    <subcellularLocation>
        <location evidence="2">Cytoplasm</location>
    </subcellularLocation>
    <subcellularLocation>
        <location evidence="1">Peroxisome</location>
    </subcellularLocation>
</comment>
<dbReference type="SMART" id="SM00028">
    <property type="entry name" value="TPR"/>
    <property type="match status" value="4"/>
</dbReference>
<dbReference type="FunFam" id="3.30.160.60:FF:000007">
    <property type="entry name" value="Basic krueppel-like factor 3"/>
    <property type="match status" value="1"/>
</dbReference>
<sequence>MRTVISSSHPDPNHQPRDSPPQTQAPRLDDSALDPALNDEHLGYPPDSQPPAVPSGLQQMASTSASPPPQYIATGQPPDGTEWGDVPRLPPILQVEKQHVTTTATQAASASRRRNDAQFKCPVPGCGSTFTRRFNLRGHLRSHTEERPFVCEWPGCTKGFARQHDCKRHYALHNAKPNQHLCEGCGKTFSRTDALNRHLRSDGGSGCRKSVAAKAGPSTSNPPPPPPPVPVSDPAEGHPPPPPPGTLNGHYPISLAVNGPPQPGAPADPNLHHIHPHQLPPELNPQFLAGLLSGQQFLAAAAAANDPNHPPPPPQPHVYDGIIQAVSAPPQPQPESEPPVPAEEESSEPPSKRRAVSAGSEIVSVPVPGSGAESSEPPREPTTKENESTSATSPLFHVYIRYHTPLRLFSRVFPYPLFLKCVLCISSPPPTANKRMSRHRTRHSAALGATLVSGSKSASKKIISYIQSVLSYSPAWEFFTPLAPQKSTTQKLAVIYKPMTPKLGNASHRVGLCLHNASRMISHDSAIAGLSGAYSQTPPERLYNLFYPGFSINDWAGITQDGSTDAHEWGRRMRAVECATGVFEAIRPRSRCGTPNPMHRWLVPLLTNKPLVTSLHVPPKTFRTRPTGAAANPLEQDAMRFFGAGPNTSLGPVAPVAPGSFDVGALRGALPRLGGPNPVAAPAAATAPSGWAADFARAGAGAGASGGMGVEASMSMGGEWALQMQMQAQGMQGLERGAMSPPAQMQQMGGIQHHMAYGPTMMNTVARNTAWTSDMRTDPESQIVFPDIQPQTAVEPAHAEPTPSTSTAGERSELAETARQLIEALQHETRPKFKNSQFMGLMRQLRDGEVVVQDGDMVPASEARPAEPTALDKGKGKAVEGGAGWANEYSTPGLQRRKSVHFESGSDQAQITEQDDAFDNADVFYDIYNRERQASSVADPQKDEWAQLQSDWDSFEATASGIKPVHPRRYQFQQNNPYLNETRMHAMHKHGAGLQQNRHGSQSVLEHEAIVQRDPTNAQAWLALGVKQQENEREQHAIDALREAVLQDPSCMPAYLALAVSYANEGDRVSVHRAIGDWMTGRGAKVRKVGGLGELGVMEGVASVDEVHNEYISGLLNMARQSSDEIDADIQIALGILLNTMEDYSKAQDCFRTALAVRPDDWLLFNRVGATLANSGGPEEALAFYYKALELNPGYIRARYNLGISCINLRRYEEAAQHLVDALVLQESEGLNNERGVTSGSLWDTLRSTCLNLQRVDLAVVCETRDLQKFIDSFHRAEA</sequence>
<reference evidence="12" key="1">
    <citation type="submission" date="2020-09" db="EMBL/GenBank/DDBJ databases">
        <title>Comparative genome analyses of four rice-infecting Rhizoctonia solani isolates reveal extensive enrichment of homogalacturonan modification genes.</title>
        <authorList>
            <person name="Lee D.-Y."/>
            <person name="Jeon J."/>
            <person name="Kim K.-T."/>
            <person name="Cheong K."/>
            <person name="Song H."/>
            <person name="Choi G."/>
            <person name="Ko J."/>
            <person name="Opiyo S.O."/>
            <person name="Zuo S."/>
            <person name="Madhav S."/>
            <person name="Lee Y.-H."/>
            <person name="Wang G.-L."/>
        </authorList>
    </citation>
    <scope>NUCLEOTIDE SEQUENCE</scope>
    <source>
        <strain evidence="12">AG1-IA WGL</strain>
    </source>
</reference>
<evidence type="ECO:0000313" key="12">
    <source>
        <dbReference type="EMBL" id="KAF8705917.1"/>
    </source>
</evidence>
<keyword evidence="7" id="KW-0576">Peroxisome</keyword>
<feature type="compositionally biased region" description="Polar residues" evidence="10">
    <location>
        <begin position="1"/>
        <end position="10"/>
    </location>
</feature>
<protein>
    <submittedName>
        <fullName evidence="12">Tetratricopeptide repeat</fullName>
    </submittedName>
</protein>
<evidence type="ECO:0000256" key="6">
    <source>
        <dbReference type="ARBA" id="ARBA00022803"/>
    </source>
</evidence>
<evidence type="ECO:0000256" key="4">
    <source>
        <dbReference type="ARBA" id="ARBA00022490"/>
    </source>
</evidence>
<dbReference type="GO" id="GO:0008270">
    <property type="term" value="F:zinc ion binding"/>
    <property type="evidence" value="ECO:0007669"/>
    <property type="project" value="UniProtKB-KW"/>
</dbReference>
<dbReference type="PANTHER" id="PTHR10130">
    <property type="entry name" value="PEROXISOMAL TARGETING SIGNAL 1 RECEPTOR PEX5"/>
    <property type="match status" value="1"/>
</dbReference>
<dbReference type="InterPro" id="IPR019734">
    <property type="entry name" value="TPR_rpt"/>
</dbReference>
<dbReference type="SMART" id="SM00355">
    <property type="entry name" value="ZnF_C2H2"/>
    <property type="match status" value="3"/>
</dbReference>
<feature type="domain" description="C2H2-type" evidence="11">
    <location>
        <begin position="180"/>
        <end position="209"/>
    </location>
</feature>
<dbReference type="PANTHER" id="PTHR10130:SF0">
    <property type="entry name" value="GH08708P"/>
    <property type="match status" value="1"/>
</dbReference>
<evidence type="ECO:0000256" key="1">
    <source>
        <dbReference type="ARBA" id="ARBA00004275"/>
    </source>
</evidence>
<evidence type="ECO:0000256" key="5">
    <source>
        <dbReference type="ARBA" id="ARBA00022737"/>
    </source>
</evidence>
<evidence type="ECO:0000256" key="3">
    <source>
        <dbReference type="ARBA" id="ARBA00005348"/>
    </source>
</evidence>
<feature type="repeat" description="TPR" evidence="9">
    <location>
        <begin position="1162"/>
        <end position="1195"/>
    </location>
</feature>
<dbReference type="PROSITE" id="PS50005">
    <property type="entry name" value="TPR"/>
    <property type="match status" value="2"/>
</dbReference>
<feature type="compositionally biased region" description="Polar residues" evidence="10">
    <location>
        <begin position="56"/>
        <end position="65"/>
    </location>
</feature>
<dbReference type="SUPFAM" id="SSF57667">
    <property type="entry name" value="beta-beta-alpha zinc fingers"/>
    <property type="match status" value="1"/>
</dbReference>
<keyword evidence="8" id="KW-0479">Metal-binding</keyword>
<feature type="repeat" description="TPR" evidence="9">
    <location>
        <begin position="1128"/>
        <end position="1161"/>
    </location>
</feature>
<comment type="caution">
    <text evidence="12">The sequence shown here is derived from an EMBL/GenBank/DDBJ whole genome shotgun (WGS) entry which is preliminary data.</text>
</comment>
<organism evidence="12 13">
    <name type="scientific">Rhizoctonia solani</name>
    <dbReference type="NCBI Taxonomy" id="456999"/>
    <lineage>
        <taxon>Eukaryota</taxon>
        <taxon>Fungi</taxon>
        <taxon>Dikarya</taxon>
        <taxon>Basidiomycota</taxon>
        <taxon>Agaricomycotina</taxon>
        <taxon>Agaricomycetes</taxon>
        <taxon>Cantharellales</taxon>
        <taxon>Ceratobasidiaceae</taxon>
        <taxon>Rhizoctonia</taxon>
    </lineage>
</organism>
<feature type="region of interest" description="Disordered" evidence="10">
    <location>
        <begin position="863"/>
        <end position="890"/>
    </location>
</feature>
<dbReference type="InterPro" id="IPR024111">
    <property type="entry name" value="PEX5/PEX5L"/>
</dbReference>
<feature type="domain" description="C2H2-type" evidence="11">
    <location>
        <begin position="119"/>
        <end position="148"/>
    </location>
</feature>
<comment type="similarity">
    <text evidence="3">Belongs to the peroxisomal targeting signal receptor family.</text>
</comment>
<evidence type="ECO:0000259" key="11">
    <source>
        <dbReference type="PROSITE" id="PS50157"/>
    </source>
</evidence>
<accession>A0A8H7HUE7</accession>
<evidence type="ECO:0000256" key="9">
    <source>
        <dbReference type="PROSITE-ProRule" id="PRU00339"/>
    </source>
</evidence>
<feature type="non-terminal residue" evidence="12">
    <location>
        <position position="1"/>
    </location>
</feature>
<feature type="domain" description="C2H2-type" evidence="11">
    <location>
        <begin position="149"/>
        <end position="178"/>
    </location>
</feature>
<evidence type="ECO:0000256" key="7">
    <source>
        <dbReference type="ARBA" id="ARBA00023140"/>
    </source>
</evidence>
<feature type="region of interest" description="Disordered" evidence="10">
    <location>
        <begin position="327"/>
        <end position="390"/>
    </location>
</feature>
<feature type="compositionally biased region" description="Pro residues" evidence="10">
    <location>
        <begin position="329"/>
        <end position="341"/>
    </location>
</feature>
<feature type="compositionally biased region" description="Basic and acidic residues" evidence="10">
    <location>
        <begin position="376"/>
        <end position="387"/>
    </location>
</feature>
<evidence type="ECO:0000256" key="2">
    <source>
        <dbReference type="ARBA" id="ARBA00004496"/>
    </source>
</evidence>
<dbReference type="Proteomes" id="UP000602905">
    <property type="component" value="Unassembled WGS sequence"/>
</dbReference>
<evidence type="ECO:0000256" key="10">
    <source>
        <dbReference type="SAM" id="MobiDB-lite"/>
    </source>
</evidence>
<keyword evidence="8" id="KW-0862">Zinc</keyword>
<keyword evidence="8" id="KW-0863">Zinc-finger</keyword>
<feature type="region of interest" description="Disordered" evidence="10">
    <location>
        <begin position="793"/>
        <end position="813"/>
    </location>
</feature>
<dbReference type="GO" id="GO:0005829">
    <property type="term" value="C:cytosol"/>
    <property type="evidence" value="ECO:0007669"/>
    <property type="project" value="TreeGrafter"/>
</dbReference>
<dbReference type="Pfam" id="PF00096">
    <property type="entry name" value="zf-C2H2"/>
    <property type="match status" value="2"/>
</dbReference>
<dbReference type="GO" id="GO:0005778">
    <property type="term" value="C:peroxisomal membrane"/>
    <property type="evidence" value="ECO:0007669"/>
    <property type="project" value="TreeGrafter"/>
</dbReference>
<dbReference type="EMBL" id="JACYCD010000052">
    <property type="protein sequence ID" value="KAF8705917.1"/>
    <property type="molecule type" value="Genomic_DNA"/>
</dbReference>